<evidence type="ECO:0000313" key="2">
    <source>
        <dbReference type="EMBL" id="WOO84067.1"/>
    </source>
</evidence>
<dbReference type="EMBL" id="CP086718">
    <property type="protein sequence ID" value="WOO84067.1"/>
    <property type="molecule type" value="Genomic_DNA"/>
</dbReference>
<dbReference type="AlphaFoldDB" id="A0AAF0YCS8"/>
<dbReference type="Proteomes" id="UP000827549">
    <property type="component" value="Chromosome 5"/>
</dbReference>
<evidence type="ECO:0000313" key="3">
    <source>
        <dbReference type="Proteomes" id="UP000827549"/>
    </source>
</evidence>
<feature type="compositionally biased region" description="Basic residues" evidence="1">
    <location>
        <begin position="10"/>
        <end position="21"/>
    </location>
</feature>
<sequence>MPLIPDNDRPRRHKHHHHHQHAGMIPDADRPPPDVMAPDRNSTHLHKARDVVRALATDRALLDSEYRFTLIRNYLDFKLTHHAREDLGPKMRKLEHEFPEYADTFEAVRAAYDLPLAPHTESSRAHSPLSWFSRTPRTRSRVPSTTSLHHEHEDVFASNGPGAGAGLGGLLQPRPPAYTPAEVLVPLDVNATIRELQRRLEAEEGARRAAEARLGELGVDVPPPAIKVDAV</sequence>
<reference evidence="2" key="1">
    <citation type="submission" date="2023-10" db="EMBL/GenBank/DDBJ databases">
        <authorList>
            <person name="Noh H."/>
        </authorList>
    </citation>
    <scope>NUCLEOTIDE SEQUENCE</scope>
    <source>
        <strain evidence="2">DUCC4014</strain>
    </source>
</reference>
<dbReference type="GeneID" id="87810762"/>
<name>A0AAF0YCS8_9TREE</name>
<organism evidence="2 3">
    <name type="scientific">Vanrija pseudolonga</name>
    <dbReference type="NCBI Taxonomy" id="143232"/>
    <lineage>
        <taxon>Eukaryota</taxon>
        <taxon>Fungi</taxon>
        <taxon>Dikarya</taxon>
        <taxon>Basidiomycota</taxon>
        <taxon>Agaricomycotina</taxon>
        <taxon>Tremellomycetes</taxon>
        <taxon>Trichosporonales</taxon>
        <taxon>Trichosporonaceae</taxon>
        <taxon>Vanrija</taxon>
    </lineage>
</organism>
<protein>
    <submittedName>
        <fullName evidence="2">Uncharacterized protein</fullName>
    </submittedName>
</protein>
<proteinExistence type="predicted"/>
<feature type="region of interest" description="Disordered" evidence="1">
    <location>
        <begin position="1"/>
        <end position="43"/>
    </location>
</feature>
<evidence type="ECO:0000256" key="1">
    <source>
        <dbReference type="SAM" id="MobiDB-lite"/>
    </source>
</evidence>
<dbReference type="RefSeq" id="XP_062630093.1">
    <property type="nucleotide sequence ID" value="XM_062774109.1"/>
</dbReference>
<accession>A0AAF0YCS8</accession>
<gene>
    <name evidence="2" type="ORF">LOC62_05G007590</name>
</gene>
<keyword evidence="3" id="KW-1185">Reference proteome</keyword>